<sequence>MSSMKNDEGPVIDMTPEGEFIDPPPAKSGVGVFLVRLAIFGLMVGAVGLMFWTMLLALPLLLLAGVVGYFMAFRPRSPGRL</sequence>
<evidence type="ECO:0000256" key="1">
    <source>
        <dbReference type="SAM" id="MobiDB-lite"/>
    </source>
</evidence>
<comment type="caution">
    <text evidence="3">The sequence shown here is derived from an EMBL/GenBank/DDBJ whole genome shotgun (WGS) entry which is preliminary data.</text>
</comment>
<proteinExistence type="predicted"/>
<evidence type="ECO:0000313" key="4">
    <source>
        <dbReference type="Proteomes" id="UP000553706"/>
    </source>
</evidence>
<dbReference type="Proteomes" id="UP000553706">
    <property type="component" value="Unassembled WGS sequence"/>
</dbReference>
<reference evidence="3 4" key="1">
    <citation type="submission" date="2020-08" db="EMBL/GenBank/DDBJ databases">
        <title>Genomic Encyclopedia of Type Strains, Phase IV (KMG-IV): sequencing the most valuable type-strain genomes for metagenomic binning, comparative biology and taxonomic classification.</title>
        <authorList>
            <person name="Goeker M."/>
        </authorList>
    </citation>
    <scope>NUCLEOTIDE SEQUENCE [LARGE SCALE GENOMIC DNA]</scope>
    <source>
        <strain evidence="3 4">DSM 27026</strain>
    </source>
</reference>
<gene>
    <name evidence="3" type="ORF">HNP71_001480</name>
</gene>
<evidence type="ECO:0000313" key="3">
    <source>
        <dbReference type="EMBL" id="MBB5373221.1"/>
    </source>
</evidence>
<feature type="region of interest" description="Disordered" evidence="1">
    <location>
        <begin position="1"/>
        <end position="22"/>
    </location>
</feature>
<dbReference type="AlphaFoldDB" id="A0A840VNT2"/>
<feature type="transmembrane region" description="Helical" evidence="2">
    <location>
        <begin position="37"/>
        <end position="70"/>
    </location>
</feature>
<evidence type="ECO:0000256" key="2">
    <source>
        <dbReference type="SAM" id="Phobius"/>
    </source>
</evidence>
<name>A0A840VNT2_9PROT</name>
<keyword evidence="2" id="KW-0812">Transmembrane</keyword>
<keyword evidence="2" id="KW-0472">Membrane</keyword>
<organism evidence="3 4">
    <name type="scientific">Acidocella aromatica</name>
    <dbReference type="NCBI Taxonomy" id="1303579"/>
    <lineage>
        <taxon>Bacteria</taxon>
        <taxon>Pseudomonadati</taxon>
        <taxon>Pseudomonadota</taxon>
        <taxon>Alphaproteobacteria</taxon>
        <taxon>Acetobacterales</taxon>
        <taxon>Acidocellaceae</taxon>
        <taxon>Acidocella</taxon>
    </lineage>
</organism>
<protein>
    <submittedName>
        <fullName evidence="3">Uncharacterized protein</fullName>
    </submittedName>
</protein>
<accession>A0A840VNT2</accession>
<keyword evidence="4" id="KW-1185">Reference proteome</keyword>
<keyword evidence="2" id="KW-1133">Transmembrane helix</keyword>
<dbReference type="RefSeq" id="WP_183266236.1">
    <property type="nucleotide sequence ID" value="NZ_JACHFJ010000005.1"/>
</dbReference>
<dbReference type="EMBL" id="JACHFJ010000005">
    <property type="protein sequence ID" value="MBB5373221.1"/>
    <property type="molecule type" value="Genomic_DNA"/>
</dbReference>